<dbReference type="SUPFAM" id="SSF46774">
    <property type="entry name" value="ARID-like"/>
    <property type="match status" value="1"/>
</dbReference>
<feature type="compositionally biased region" description="Polar residues" evidence="4">
    <location>
        <begin position="662"/>
        <end position="690"/>
    </location>
</feature>
<dbReference type="EMBL" id="OC316775">
    <property type="protein sequence ID" value="CAD7393694.1"/>
    <property type="molecule type" value="Genomic_DNA"/>
</dbReference>
<dbReference type="GO" id="GO:0000976">
    <property type="term" value="F:transcription cis-regulatory region binding"/>
    <property type="evidence" value="ECO:0007669"/>
    <property type="project" value="TreeGrafter"/>
</dbReference>
<feature type="domain" description="ARID" evidence="5">
    <location>
        <begin position="367"/>
        <end position="459"/>
    </location>
</feature>
<protein>
    <recommendedName>
        <fullName evidence="5">ARID domain-containing protein</fullName>
    </recommendedName>
</protein>
<gene>
    <name evidence="6" type="ORF">TCEB3V08_LOCUS1658</name>
</gene>
<keyword evidence="3" id="KW-0539">Nucleus</keyword>
<dbReference type="GO" id="GO:0005634">
    <property type="term" value="C:nucleus"/>
    <property type="evidence" value="ECO:0007669"/>
    <property type="project" value="TreeGrafter"/>
</dbReference>
<dbReference type="SMART" id="SM01014">
    <property type="entry name" value="ARID"/>
    <property type="match status" value="1"/>
</dbReference>
<feature type="compositionally biased region" description="Low complexity" evidence="4">
    <location>
        <begin position="314"/>
        <end position="329"/>
    </location>
</feature>
<feature type="compositionally biased region" description="Basic residues" evidence="4">
    <location>
        <begin position="831"/>
        <end position="840"/>
    </location>
</feature>
<feature type="region of interest" description="Disordered" evidence="4">
    <location>
        <begin position="461"/>
        <end position="500"/>
    </location>
</feature>
<feature type="compositionally biased region" description="Basic residues" evidence="4">
    <location>
        <begin position="303"/>
        <end position="313"/>
    </location>
</feature>
<dbReference type="PROSITE" id="PS51011">
    <property type="entry name" value="ARID"/>
    <property type="match status" value="1"/>
</dbReference>
<dbReference type="AlphaFoldDB" id="A0A7R9CBM6"/>
<feature type="compositionally biased region" description="Polar residues" evidence="4">
    <location>
        <begin position="555"/>
        <end position="564"/>
    </location>
</feature>
<accession>A0A7R9CBM6</accession>
<feature type="region of interest" description="Disordered" evidence="4">
    <location>
        <begin position="822"/>
        <end position="870"/>
    </location>
</feature>
<dbReference type="InterPro" id="IPR051232">
    <property type="entry name" value="ARID/SWI1_ChromRemod"/>
</dbReference>
<feature type="region of interest" description="Disordered" evidence="4">
    <location>
        <begin position="302"/>
        <end position="329"/>
    </location>
</feature>
<feature type="compositionally biased region" description="Low complexity" evidence="4">
    <location>
        <begin position="478"/>
        <end position="491"/>
    </location>
</feature>
<feature type="region of interest" description="Disordered" evidence="4">
    <location>
        <begin position="889"/>
        <end position="926"/>
    </location>
</feature>
<dbReference type="Pfam" id="PF01388">
    <property type="entry name" value="ARID"/>
    <property type="match status" value="1"/>
</dbReference>
<keyword evidence="1" id="KW-0805">Transcription regulation</keyword>
<evidence type="ECO:0000313" key="6">
    <source>
        <dbReference type="EMBL" id="CAD7393694.1"/>
    </source>
</evidence>
<dbReference type="Gene3D" id="1.10.150.60">
    <property type="entry name" value="ARID DNA-binding domain"/>
    <property type="match status" value="1"/>
</dbReference>
<dbReference type="PANTHER" id="PTHR13964:SF44">
    <property type="entry name" value="ARID DOMAIN-CONTAINING PROTEIN"/>
    <property type="match status" value="1"/>
</dbReference>
<dbReference type="InterPro" id="IPR036431">
    <property type="entry name" value="ARID_dom_sf"/>
</dbReference>
<evidence type="ECO:0000256" key="3">
    <source>
        <dbReference type="ARBA" id="ARBA00023242"/>
    </source>
</evidence>
<dbReference type="SMART" id="SM00501">
    <property type="entry name" value="BRIGHT"/>
    <property type="match status" value="1"/>
</dbReference>
<dbReference type="PANTHER" id="PTHR13964">
    <property type="entry name" value="RBP-RELATED"/>
    <property type="match status" value="1"/>
</dbReference>
<evidence type="ECO:0000256" key="4">
    <source>
        <dbReference type="SAM" id="MobiDB-lite"/>
    </source>
</evidence>
<dbReference type="InterPro" id="IPR001606">
    <property type="entry name" value="ARID_dom"/>
</dbReference>
<feature type="region of interest" description="Disordered" evidence="4">
    <location>
        <begin position="521"/>
        <end position="564"/>
    </location>
</feature>
<dbReference type="CDD" id="cd16869">
    <property type="entry name" value="ARID_ARID5"/>
    <property type="match status" value="1"/>
</dbReference>
<feature type="region of interest" description="Disordered" evidence="4">
    <location>
        <begin position="654"/>
        <end position="694"/>
    </location>
</feature>
<reference evidence="6" key="1">
    <citation type="submission" date="2020-11" db="EMBL/GenBank/DDBJ databases">
        <authorList>
            <person name="Tran Van P."/>
        </authorList>
    </citation>
    <scope>NUCLEOTIDE SEQUENCE</scope>
</reference>
<evidence type="ECO:0000256" key="1">
    <source>
        <dbReference type="ARBA" id="ARBA00023015"/>
    </source>
</evidence>
<keyword evidence="2" id="KW-0804">Transcription</keyword>
<feature type="compositionally biased region" description="Low complexity" evidence="4">
    <location>
        <begin position="893"/>
        <end position="926"/>
    </location>
</feature>
<proteinExistence type="predicted"/>
<name>A0A7R9CBM6_TIMCR</name>
<organism evidence="6">
    <name type="scientific">Timema cristinae</name>
    <name type="common">Walking stick</name>
    <dbReference type="NCBI Taxonomy" id="61476"/>
    <lineage>
        <taxon>Eukaryota</taxon>
        <taxon>Metazoa</taxon>
        <taxon>Ecdysozoa</taxon>
        <taxon>Arthropoda</taxon>
        <taxon>Hexapoda</taxon>
        <taxon>Insecta</taxon>
        <taxon>Pterygota</taxon>
        <taxon>Neoptera</taxon>
        <taxon>Polyneoptera</taxon>
        <taxon>Phasmatodea</taxon>
        <taxon>Timematodea</taxon>
        <taxon>Timematoidea</taxon>
        <taxon>Timematidae</taxon>
        <taxon>Timema</taxon>
    </lineage>
</organism>
<evidence type="ECO:0000259" key="5">
    <source>
        <dbReference type="PROSITE" id="PS51011"/>
    </source>
</evidence>
<dbReference type="GO" id="GO:0006357">
    <property type="term" value="P:regulation of transcription by RNA polymerase II"/>
    <property type="evidence" value="ECO:0007669"/>
    <property type="project" value="TreeGrafter"/>
</dbReference>
<sequence>MISLISASTFLAVRDTPTTKQRRIDFLALSYKRNGGKEVVNPLHKPAQENPNKDDLSINIFDDEVLAISEKVVLRVDDLMDRLVEVAQWERGLEAVWDKECREEGETALNPLTDSALDFQDVIKEKVLGRKITRVVGKLSRLQCEDYSLPLSYVGIARATSYNQASRFQCANRQDKSRQEYITTLNDVTTLPGQRVLLVTSVLTRLMLQLESIDTVEAERGHEHQGSTVVVLSFPRYCRYRGIIKRLEGIADKWLRNTLVVALGGFAVPRQNTRILFCRDTFDYPDLEGHELLCNHLAPNLKGRPRRKRKKRSLSPGGSESNESESSMSTVCSTARFKNNYESGIPGRNGLRCKLVQLRRSSRLVVSPEEKEFMVKLHGFMKIRRTPIDRVPHLGFKEIDLYAFYSKVQKLGGYDSVTTNRMWKPIYDDLGGHQGSTSAATYTRRHYERLLLPYELSIRTKERRRAKHKPESKESVKSTNTYTVTPPVSTSVKEEPKTTITKEGGITSSLRSIRLKAADKFPSQDLANSTRPKDKENIPVSNVSEGITEVKSEASSENPATTKTVPELIDLASDQDSPVKVPKPPTPLFKKRKLEILKEGGLEVTAISSAIFVPSRNTSPLTVTSDKRPSVIQHAMPTTQPVSSQVSITITPDLNHMLGSPLTDTSSPTKSLESNNSPTELRPPSFTTRLNPPRWVPPRVTQSCSIYAHSESTVYGNPKDDIEPAISIYRKRNLARPMLLPPTRVLTKDIEVLDLTVKGTEKPAVSISRVPSAVNPVSNNLRNSPKYPVRNNGFSSFPFMDGKAVVGSNLEITVVDVTKSSAPTMTQRHPPSQHHQRKSIPTKLINRNASRSESERRTHQRNHISAATELIIPKPISSLTMNNRKNLNETSRNRMQQRSSQQLQTPQQAQTTQSSRAPSPNSNLFPLSNSPLFSSYLSQTSGTKSSPAFLPLLDPMYYSALYGQRMMGSNASSPFSPTMFPPTAEHLQLYKELMSHHNTLRLAQHPTMSGLLGLPRDGSISITPVGRSSTPTSK</sequence>
<evidence type="ECO:0000256" key="2">
    <source>
        <dbReference type="ARBA" id="ARBA00023163"/>
    </source>
</evidence>